<evidence type="ECO:0000256" key="1">
    <source>
        <dbReference type="SAM" id="Phobius"/>
    </source>
</evidence>
<keyword evidence="1" id="KW-0812">Transmembrane</keyword>
<feature type="transmembrane region" description="Helical" evidence="1">
    <location>
        <begin position="145"/>
        <end position="165"/>
    </location>
</feature>
<dbReference type="EMBL" id="MFFF01000002">
    <property type="protein sequence ID" value="OGF00106.1"/>
    <property type="molecule type" value="Genomic_DNA"/>
</dbReference>
<keyword evidence="2" id="KW-0732">Signal</keyword>
<accession>A0A1F5QD39</accession>
<feature type="chain" id="PRO_5009520474" evidence="2">
    <location>
        <begin position="20"/>
        <end position="181"/>
    </location>
</feature>
<evidence type="ECO:0000313" key="4">
    <source>
        <dbReference type="Proteomes" id="UP000177235"/>
    </source>
</evidence>
<gene>
    <name evidence="3" type="ORF">A3J05_00010</name>
</gene>
<dbReference type="Proteomes" id="UP000177235">
    <property type="component" value="Unassembled WGS sequence"/>
</dbReference>
<feature type="transmembrane region" description="Helical" evidence="1">
    <location>
        <begin position="75"/>
        <end position="98"/>
    </location>
</feature>
<feature type="transmembrane region" description="Helical" evidence="1">
    <location>
        <begin position="118"/>
        <end position="138"/>
    </location>
</feature>
<evidence type="ECO:0000313" key="3">
    <source>
        <dbReference type="EMBL" id="OGF00106.1"/>
    </source>
</evidence>
<organism evidence="3 4">
    <name type="scientific">Candidatus Doudnabacteria bacterium RIFCSPLOWO2_02_FULL_48_13</name>
    <dbReference type="NCBI Taxonomy" id="1817845"/>
    <lineage>
        <taxon>Bacteria</taxon>
        <taxon>Candidatus Doudnaibacteriota</taxon>
    </lineage>
</organism>
<reference evidence="3 4" key="1">
    <citation type="journal article" date="2016" name="Nat. Commun.">
        <title>Thousands of microbial genomes shed light on interconnected biogeochemical processes in an aquifer system.</title>
        <authorList>
            <person name="Anantharaman K."/>
            <person name="Brown C.T."/>
            <person name="Hug L.A."/>
            <person name="Sharon I."/>
            <person name="Castelle C.J."/>
            <person name="Probst A.J."/>
            <person name="Thomas B.C."/>
            <person name="Singh A."/>
            <person name="Wilkins M.J."/>
            <person name="Karaoz U."/>
            <person name="Brodie E.L."/>
            <person name="Williams K.H."/>
            <person name="Hubbard S.S."/>
            <person name="Banfield J.F."/>
        </authorList>
    </citation>
    <scope>NUCLEOTIDE SEQUENCE [LARGE SCALE GENOMIC DNA]</scope>
</reference>
<feature type="signal peptide" evidence="2">
    <location>
        <begin position="1"/>
        <end position="19"/>
    </location>
</feature>
<comment type="caution">
    <text evidence="3">The sequence shown here is derived from an EMBL/GenBank/DDBJ whole genome shotgun (WGS) entry which is preliminary data.</text>
</comment>
<sequence length="181" mass="20084">MAKRSFIKILAIWSFLSTAAVTVFASQDRIVSAGLKMAWGLIVLWVGAGGYIMHRFRDSIKNFVQRIPLGWKKKFVLFATLLFLIKEAIITTMTNLAPVFGASIGEVYITASANFLDVVFFHSATMFVGPFVFWALALRRYDFSPFGAFIVFGLTGLLGEIGFSAHSRCRSLPCGCLYMAL</sequence>
<feature type="transmembrane region" description="Helical" evidence="1">
    <location>
        <begin position="35"/>
        <end position="54"/>
    </location>
</feature>
<keyword evidence="1" id="KW-0472">Membrane</keyword>
<protein>
    <submittedName>
        <fullName evidence="3">Uncharacterized protein</fullName>
    </submittedName>
</protein>
<proteinExistence type="predicted"/>
<name>A0A1F5QD39_9BACT</name>
<dbReference type="AlphaFoldDB" id="A0A1F5QD39"/>
<keyword evidence="1" id="KW-1133">Transmembrane helix</keyword>
<evidence type="ECO:0000256" key="2">
    <source>
        <dbReference type="SAM" id="SignalP"/>
    </source>
</evidence>